<proteinExistence type="inferred from homology"/>
<evidence type="ECO:0000313" key="7">
    <source>
        <dbReference type="Proteomes" id="UP000822271"/>
    </source>
</evidence>
<dbReference type="Gene3D" id="1.10.150.130">
    <property type="match status" value="1"/>
</dbReference>
<gene>
    <name evidence="6" type="ORF">D7Y33_05855</name>
</gene>
<evidence type="ECO:0000313" key="6">
    <source>
        <dbReference type="EMBL" id="MBA0310545.1"/>
    </source>
</evidence>
<dbReference type="InterPro" id="IPR011010">
    <property type="entry name" value="DNA_brk_join_enz"/>
</dbReference>
<evidence type="ECO:0000256" key="2">
    <source>
        <dbReference type="ARBA" id="ARBA00022908"/>
    </source>
</evidence>
<dbReference type="InterPro" id="IPR010998">
    <property type="entry name" value="Integrase_recombinase_N"/>
</dbReference>
<evidence type="ECO:0000259" key="5">
    <source>
        <dbReference type="PROSITE" id="PS51898"/>
    </source>
</evidence>
<comment type="similarity">
    <text evidence="1">Belongs to the 'phage' integrase family.</text>
</comment>
<comment type="caution">
    <text evidence="6">The sequence shown here is derived from an EMBL/GenBank/DDBJ whole genome shotgun (WGS) entry which is preliminary data.</text>
</comment>
<sequence length="463" mass="52521">MHFQHPQLNHYLQKPTGQLYIRSIRIGNVEFGDMVIQDRAGALHLQDLVQATYDHSEKIRRLRRNGTRYPEPLPLATPARLLSEEVDDFLKDKERQNLRTTTIDAYQRTLAILQRVTGNTSASRIDHTHIYQMWDLLRWAPHDFMTNPACRGLTPELLIAQGQSQGRPQPANSTLELHRRFLASFFNTLVKARAIPHSPMDAFKPAREELLIDQDEPERLLSTGEVQKIFNPETFLPWAKKYPHRWWCPLIALYTGARINEIAQLKVADIVQDHGVWCFSVQRTVDEDLAQSTGRRSRQSIKGKSAIRKVPIHASLIQAGFMDFLADIKACGHPRLFPHLSASVSKKTGKVTGRYSQGFVNQFGSYLKGVGFAKGIGSHAFRHTLATELDAKGVPVEHIALITGHSLNKKAPVLQDNYVHKSASNIRKIQVEALAQYQPSAPLPIYLKGQFKERLGKEARMYP</sequence>
<dbReference type="PROSITE" id="PS51898">
    <property type="entry name" value="TYR_RECOMBINASE"/>
    <property type="match status" value="1"/>
</dbReference>
<protein>
    <submittedName>
        <fullName evidence="6">Site-specific integrase</fullName>
    </submittedName>
</protein>
<reference evidence="6" key="1">
    <citation type="submission" date="2018-09" db="EMBL/GenBank/DDBJ databases">
        <authorList>
            <person name="Groschel M."/>
            <person name="Kohl T."/>
            <person name="Conchillo-Sole O."/>
            <person name="Mamat U."/>
            <person name="Yero D."/>
            <person name="Niemann S."/>
            <person name="Daura X."/>
            <person name="Gibert I."/>
        </authorList>
    </citation>
    <scope>NUCLEOTIDE SEQUENCE</scope>
    <source>
        <strain evidence="6">OG156</strain>
    </source>
</reference>
<dbReference type="OrthoDB" id="9784724at2"/>
<dbReference type="GO" id="GO:0003677">
    <property type="term" value="F:DNA binding"/>
    <property type="evidence" value="ECO:0007669"/>
    <property type="project" value="UniProtKB-KW"/>
</dbReference>
<name>A0A2J0SNC2_STEMA</name>
<accession>A0A2J0SNC2</accession>
<organism evidence="6 7">
    <name type="scientific">Stenotrophomonas maltophilia</name>
    <name type="common">Pseudomonas maltophilia</name>
    <name type="synonym">Xanthomonas maltophilia</name>
    <dbReference type="NCBI Taxonomy" id="40324"/>
    <lineage>
        <taxon>Bacteria</taxon>
        <taxon>Pseudomonadati</taxon>
        <taxon>Pseudomonadota</taxon>
        <taxon>Gammaproteobacteria</taxon>
        <taxon>Lysobacterales</taxon>
        <taxon>Lysobacteraceae</taxon>
        <taxon>Stenotrophomonas</taxon>
        <taxon>Stenotrophomonas maltophilia group</taxon>
    </lineage>
</organism>
<reference evidence="6" key="2">
    <citation type="journal article" date="2020" name="Front. Microbiol.">
        <title>Genetic Variants of the DSF Quorum Sensing System in Stenotrophomonas maltophilia Influence Virulence and Resistance Phenotypes Among Genotypically Diverse Clinical Isolates.</title>
        <authorList>
            <person name="Yero D."/>
            <person name="Huedo P."/>
            <person name="Conchillo-Sole O."/>
            <person name="Martinez-Servat S."/>
            <person name="Mamat U."/>
            <person name="Coves X."/>
            <person name="Llanas F."/>
            <person name="Roca I."/>
            <person name="Vila J."/>
            <person name="Schaible U.E."/>
            <person name="Daura X."/>
            <person name="Gibert I."/>
        </authorList>
    </citation>
    <scope>NUCLEOTIDE SEQUENCE</scope>
    <source>
        <strain evidence="6">OG156</strain>
    </source>
</reference>
<keyword evidence="3" id="KW-0238">DNA-binding</keyword>
<dbReference type="PANTHER" id="PTHR30349:SF64">
    <property type="entry name" value="PROPHAGE INTEGRASE INTD-RELATED"/>
    <property type="match status" value="1"/>
</dbReference>
<dbReference type="Gene3D" id="1.10.443.10">
    <property type="entry name" value="Intergrase catalytic core"/>
    <property type="match status" value="1"/>
</dbReference>
<dbReference type="Proteomes" id="UP000822271">
    <property type="component" value="Unassembled WGS sequence"/>
</dbReference>
<dbReference type="GO" id="GO:0015074">
    <property type="term" value="P:DNA integration"/>
    <property type="evidence" value="ECO:0007669"/>
    <property type="project" value="UniProtKB-KW"/>
</dbReference>
<keyword evidence="4" id="KW-0233">DNA recombination</keyword>
<feature type="domain" description="Tyr recombinase" evidence="5">
    <location>
        <begin position="215"/>
        <end position="431"/>
    </location>
</feature>
<evidence type="ECO:0000256" key="1">
    <source>
        <dbReference type="ARBA" id="ARBA00008857"/>
    </source>
</evidence>
<dbReference type="SUPFAM" id="SSF56349">
    <property type="entry name" value="DNA breaking-rejoining enzymes"/>
    <property type="match status" value="1"/>
</dbReference>
<dbReference type="AlphaFoldDB" id="A0A2J0SNC2"/>
<dbReference type="Pfam" id="PF00589">
    <property type="entry name" value="Phage_integrase"/>
    <property type="match status" value="1"/>
</dbReference>
<dbReference type="InterPro" id="IPR050090">
    <property type="entry name" value="Tyrosine_recombinase_XerCD"/>
</dbReference>
<dbReference type="EMBL" id="RAUE01000010">
    <property type="protein sequence ID" value="MBA0310545.1"/>
    <property type="molecule type" value="Genomic_DNA"/>
</dbReference>
<dbReference type="InterPro" id="IPR002104">
    <property type="entry name" value="Integrase_catalytic"/>
</dbReference>
<dbReference type="RefSeq" id="WP_049429734.1">
    <property type="nucleotide sequence ID" value="NZ_CP154630.1"/>
</dbReference>
<dbReference type="InterPro" id="IPR013762">
    <property type="entry name" value="Integrase-like_cat_sf"/>
</dbReference>
<dbReference type="GO" id="GO:0006310">
    <property type="term" value="P:DNA recombination"/>
    <property type="evidence" value="ECO:0007669"/>
    <property type="project" value="UniProtKB-KW"/>
</dbReference>
<evidence type="ECO:0000256" key="4">
    <source>
        <dbReference type="ARBA" id="ARBA00023172"/>
    </source>
</evidence>
<evidence type="ECO:0000256" key="3">
    <source>
        <dbReference type="ARBA" id="ARBA00023125"/>
    </source>
</evidence>
<dbReference type="CDD" id="cd01184">
    <property type="entry name" value="INT_C_like_1"/>
    <property type="match status" value="1"/>
</dbReference>
<dbReference type="PANTHER" id="PTHR30349">
    <property type="entry name" value="PHAGE INTEGRASE-RELATED"/>
    <property type="match status" value="1"/>
</dbReference>
<keyword evidence="2" id="KW-0229">DNA integration</keyword>